<evidence type="ECO:0000256" key="1">
    <source>
        <dbReference type="SAM" id="Coils"/>
    </source>
</evidence>
<dbReference type="OrthoDB" id="7450844at2"/>
<proteinExistence type="predicted"/>
<dbReference type="AlphaFoldDB" id="A0A059G0T6"/>
<keyword evidence="1" id="KW-0175">Coiled coil</keyword>
<gene>
    <name evidence="3" type="ORF">HOC_20448</name>
</gene>
<dbReference type="RefSeq" id="WP_035542328.1">
    <property type="nucleotide sequence ID" value="NZ_ARYL01000097.1"/>
</dbReference>
<dbReference type="STRING" id="1280953.HOC_20448"/>
<evidence type="ECO:0000313" key="3">
    <source>
        <dbReference type="EMBL" id="KCZ97985.1"/>
    </source>
</evidence>
<feature type="coiled-coil region" evidence="1">
    <location>
        <begin position="68"/>
        <end position="116"/>
    </location>
</feature>
<keyword evidence="4" id="KW-1185">Reference proteome</keyword>
<feature type="transmembrane region" description="Helical" evidence="2">
    <location>
        <begin position="6"/>
        <end position="25"/>
    </location>
</feature>
<evidence type="ECO:0000313" key="4">
    <source>
        <dbReference type="Proteomes" id="UP000024942"/>
    </source>
</evidence>
<keyword evidence="2" id="KW-0812">Transmembrane</keyword>
<dbReference type="PATRIC" id="fig|1280953.3.peg.4061"/>
<organism evidence="3 4">
    <name type="scientific">Hyphomonas oceanitis SCH89</name>
    <dbReference type="NCBI Taxonomy" id="1280953"/>
    <lineage>
        <taxon>Bacteria</taxon>
        <taxon>Pseudomonadati</taxon>
        <taxon>Pseudomonadota</taxon>
        <taxon>Alphaproteobacteria</taxon>
        <taxon>Hyphomonadales</taxon>
        <taxon>Hyphomonadaceae</taxon>
        <taxon>Hyphomonas</taxon>
    </lineage>
</organism>
<evidence type="ECO:0008006" key="5">
    <source>
        <dbReference type="Google" id="ProtNLM"/>
    </source>
</evidence>
<keyword evidence="2" id="KW-0472">Membrane</keyword>
<dbReference type="Pfam" id="PF13801">
    <property type="entry name" value="Metal_resist"/>
    <property type="match status" value="1"/>
</dbReference>
<name>A0A059G0T6_9PROT</name>
<sequence length="144" mass="15802">MKLEHWIIVAFIALCAGMTGVFLSGPLNNARPSSSAAGLHDLIHHDLNLSKDQAGKLDVIEDRFAIRKSELEARLKGANRALAEAISADKTNSPRVQAAIEEFHQAMGELQKLTIEHVFEMRELLTEEQAAVFDAEVVRALTGD</sequence>
<dbReference type="Gene3D" id="1.20.120.1490">
    <property type="match status" value="1"/>
</dbReference>
<dbReference type="InterPro" id="IPR025961">
    <property type="entry name" value="Metal_resist"/>
</dbReference>
<keyword evidence="2" id="KW-1133">Transmembrane helix</keyword>
<comment type="caution">
    <text evidence="3">The sequence shown here is derived from an EMBL/GenBank/DDBJ whole genome shotgun (WGS) entry which is preliminary data.</text>
</comment>
<evidence type="ECO:0000256" key="2">
    <source>
        <dbReference type="SAM" id="Phobius"/>
    </source>
</evidence>
<reference evidence="3 4" key="1">
    <citation type="journal article" date="2014" name="Antonie Van Leeuwenhoek">
        <title>Hyphomonas beringensis sp. nov. and Hyphomonas chukchiensis sp. nov., isolated from surface seawater of the Bering Sea and Chukchi Sea.</title>
        <authorList>
            <person name="Li C."/>
            <person name="Lai Q."/>
            <person name="Li G."/>
            <person name="Dong C."/>
            <person name="Wang J."/>
            <person name="Liao Y."/>
            <person name="Shao Z."/>
        </authorList>
    </citation>
    <scope>NUCLEOTIDE SEQUENCE [LARGE SCALE GENOMIC DNA]</scope>
    <source>
        <strain evidence="3 4">SCH89</strain>
    </source>
</reference>
<protein>
    <recommendedName>
        <fullName evidence="5">Heavy metal resistance protein</fullName>
    </recommendedName>
</protein>
<accession>A0A059G0T6</accession>
<dbReference type="EMBL" id="ARYL01000097">
    <property type="protein sequence ID" value="KCZ97985.1"/>
    <property type="molecule type" value="Genomic_DNA"/>
</dbReference>
<dbReference type="eggNOG" id="COG3678">
    <property type="taxonomic scope" value="Bacteria"/>
</dbReference>
<dbReference type="Proteomes" id="UP000024942">
    <property type="component" value="Unassembled WGS sequence"/>
</dbReference>